<accession>A0ABW3EE54</accession>
<dbReference type="RefSeq" id="WP_137636507.1">
    <property type="nucleotide sequence ID" value="NZ_BJDN01000001.1"/>
</dbReference>
<name>A0ABW3EE54_9LACO</name>
<proteinExistence type="predicted"/>
<dbReference type="EMBL" id="JBHTIO010000044">
    <property type="protein sequence ID" value="MFD0898025.1"/>
    <property type="molecule type" value="Genomic_DNA"/>
</dbReference>
<evidence type="ECO:0000256" key="1">
    <source>
        <dbReference type="SAM" id="SignalP"/>
    </source>
</evidence>
<comment type="caution">
    <text evidence="2">The sequence shown here is derived from an EMBL/GenBank/DDBJ whole genome shotgun (WGS) entry which is preliminary data.</text>
</comment>
<feature type="chain" id="PRO_5046951198" evidence="1">
    <location>
        <begin position="27"/>
        <end position="83"/>
    </location>
</feature>
<sequence>MKKHMVLSAIIGLSLLGSMPHSPVQAAVVTTSTAPAITTTTLNAKPNPSVNPDSGLTTTNEAVVYTTQTTAATIEVSGRTKVI</sequence>
<keyword evidence="3" id="KW-1185">Reference proteome</keyword>
<protein>
    <submittedName>
        <fullName evidence="2">Uncharacterized protein</fullName>
    </submittedName>
</protein>
<evidence type="ECO:0000313" key="2">
    <source>
        <dbReference type="EMBL" id="MFD0898025.1"/>
    </source>
</evidence>
<gene>
    <name evidence="2" type="ORF">ACFQZ7_09855</name>
</gene>
<feature type="signal peptide" evidence="1">
    <location>
        <begin position="1"/>
        <end position="26"/>
    </location>
</feature>
<dbReference type="Proteomes" id="UP001597104">
    <property type="component" value="Unassembled WGS sequence"/>
</dbReference>
<keyword evidence="1" id="KW-0732">Signal</keyword>
<reference evidence="3" key="1">
    <citation type="journal article" date="2019" name="Int. J. Syst. Evol. Microbiol.">
        <title>The Global Catalogue of Microorganisms (GCM) 10K type strain sequencing project: providing services to taxonomists for standard genome sequencing and annotation.</title>
        <authorList>
            <consortium name="The Broad Institute Genomics Platform"/>
            <consortium name="The Broad Institute Genome Sequencing Center for Infectious Disease"/>
            <person name="Wu L."/>
            <person name="Ma J."/>
        </authorList>
    </citation>
    <scope>NUCLEOTIDE SEQUENCE [LARGE SCALE GENOMIC DNA]</scope>
    <source>
        <strain evidence="3">CCM 8925</strain>
    </source>
</reference>
<evidence type="ECO:0000313" key="3">
    <source>
        <dbReference type="Proteomes" id="UP001597104"/>
    </source>
</evidence>
<organism evidence="2 3">
    <name type="scientific">Loigolactobacillus binensis</name>
    <dbReference type="NCBI Taxonomy" id="2559922"/>
    <lineage>
        <taxon>Bacteria</taxon>
        <taxon>Bacillati</taxon>
        <taxon>Bacillota</taxon>
        <taxon>Bacilli</taxon>
        <taxon>Lactobacillales</taxon>
        <taxon>Lactobacillaceae</taxon>
        <taxon>Loigolactobacillus</taxon>
    </lineage>
</organism>